<dbReference type="Gene3D" id="1.20.1270.180">
    <property type="match status" value="1"/>
</dbReference>
<sequence length="151" mass="16347">MMFLIASLAYAQAVATELERCIALPDDLAALECVYSVEGSTGEAMGARNFELVNVLGEWDGTGQPDGTDSENAAQEAFIDSASAWIDSRNASCRFETILQEIDSRLAFLACRARMNAERVVHIESYLRRLAAPGGLSETDPLSISQAEKNP</sequence>
<evidence type="ECO:0000259" key="1">
    <source>
        <dbReference type="Pfam" id="PF07007"/>
    </source>
</evidence>
<feature type="domain" description="Lysozyme inhibitor LprI-like N-terminal" evidence="1">
    <location>
        <begin position="69"/>
        <end position="120"/>
    </location>
</feature>
<gene>
    <name evidence="2" type="ORF">E5222_10385</name>
</gene>
<dbReference type="InterPro" id="IPR009739">
    <property type="entry name" value="LprI-like_N"/>
</dbReference>
<dbReference type="Pfam" id="PF07007">
    <property type="entry name" value="LprI"/>
    <property type="match status" value="1"/>
</dbReference>
<name>A0A4T3F2W9_9SPHN</name>
<reference evidence="2 3" key="1">
    <citation type="submission" date="2019-04" db="EMBL/GenBank/DDBJ databases">
        <title>Altererythrobacter aquimixticola sp. nov., isolated from sediment of junction between the ocean and a freshwater spring.</title>
        <authorList>
            <person name="Yoon J.-H."/>
        </authorList>
    </citation>
    <scope>NUCLEOTIDE SEQUENCE [LARGE SCALE GENOMIC DNA]</scope>
    <source>
        <strain evidence="2 3">SSKS-13</strain>
    </source>
</reference>
<proteinExistence type="predicted"/>
<protein>
    <submittedName>
        <fullName evidence="2">DUF1311 domain-containing protein</fullName>
    </submittedName>
</protein>
<comment type="caution">
    <text evidence="2">The sequence shown here is derived from an EMBL/GenBank/DDBJ whole genome shotgun (WGS) entry which is preliminary data.</text>
</comment>
<evidence type="ECO:0000313" key="2">
    <source>
        <dbReference type="EMBL" id="TIX50655.1"/>
    </source>
</evidence>
<organism evidence="2 3">
    <name type="scientific">Alteraurantiacibacter aquimixticola</name>
    <dbReference type="NCBI Taxonomy" id="2489173"/>
    <lineage>
        <taxon>Bacteria</taxon>
        <taxon>Pseudomonadati</taxon>
        <taxon>Pseudomonadota</taxon>
        <taxon>Alphaproteobacteria</taxon>
        <taxon>Sphingomonadales</taxon>
        <taxon>Erythrobacteraceae</taxon>
        <taxon>Alteraurantiacibacter</taxon>
    </lineage>
</organism>
<keyword evidence="3" id="KW-1185">Reference proteome</keyword>
<accession>A0A4T3F2W9</accession>
<evidence type="ECO:0000313" key="3">
    <source>
        <dbReference type="Proteomes" id="UP000309389"/>
    </source>
</evidence>
<dbReference type="RefSeq" id="WP_136693675.1">
    <property type="nucleotide sequence ID" value="NZ_SSHH01000002.1"/>
</dbReference>
<dbReference type="AlphaFoldDB" id="A0A4T3F2W9"/>
<dbReference type="EMBL" id="SSHH01000002">
    <property type="protein sequence ID" value="TIX50655.1"/>
    <property type="molecule type" value="Genomic_DNA"/>
</dbReference>
<dbReference type="Proteomes" id="UP000309389">
    <property type="component" value="Unassembled WGS sequence"/>
</dbReference>